<keyword evidence="1" id="KW-1133">Transmembrane helix</keyword>
<sequence>MKGSDKTFGEWLGVNWIWLAVVGVMLSCVAVLGYKIFSTYAEQLPYISNDHTAWASFGSLLAGFFTLTGTVATVATLLFLAHQNKAMQKVTQMQLATMTFERYINHRKLFIEQLKDLEIAHKNAFNFCDPNLLYKTIFPENGPHKCEFSVESKFDANGDYENLISEIYFRFEELVEIFNVSQFNKGDGDLLARCLINFHDRVLMIEPVGAKRNGDIEFNSVPYFINIFSIEEFVRAAVKISNHILRFTNNNEVDGSRIFANSKFVRHAMMDDYFRPVDNQRIEIVTSIFGIKALESIHRQAFRMRDSENEFLLPVTFRTLNNIFSSADLVNGLADDEILNEVVEDCIEEVGDYLQQMKVDSPNFSMVNKISDKLIALRNR</sequence>
<evidence type="ECO:0000313" key="2">
    <source>
        <dbReference type="EMBL" id="TWR96358.1"/>
    </source>
</evidence>
<dbReference type="OrthoDB" id="7028965at2"/>
<reference evidence="2 3" key="1">
    <citation type="submission" date="2019-06" db="EMBL/GenBank/DDBJ databases">
        <title>Pseudomonas bimorpha sp. nov. isolated from bovine raw milk and skim milk concentrate.</title>
        <authorList>
            <person name="Hofmann K."/>
            <person name="Huptas C."/>
            <person name="Doll E."/>
            <person name="Scherer S."/>
            <person name="Wenning M."/>
        </authorList>
    </citation>
    <scope>NUCLEOTIDE SEQUENCE [LARGE SCALE GENOMIC DNA]</scope>
    <source>
        <strain evidence="2 3">DSM 108990</strain>
    </source>
</reference>
<organism evidence="2 3">
    <name type="scientific">Pseudomonas saxonica</name>
    <dbReference type="NCBI Taxonomy" id="2600598"/>
    <lineage>
        <taxon>Bacteria</taxon>
        <taxon>Pseudomonadati</taxon>
        <taxon>Pseudomonadota</taxon>
        <taxon>Gammaproteobacteria</taxon>
        <taxon>Pseudomonadales</taxon>
        <taxon>Pseudomonadaceae</taxon>
        <taxon>Pseudomonas</taxon>
    </lineage>
</organism>
<protein>
    <submittedName>
        <fullName evidence="2">Uncharacterized protein</fullName>
    </submittedName>
</protein>
<accession>A0A5C5Q0Q3</accession>
<keyword evidence="1" id="KW-0812">Transmembrane</keyword>
<keyword evidence="1" id="KW-0472">Membrane</keyword>
<dbReference type="RefSeq" id="WP_146425925.1">
    <property type="nucleotide sequence ID" value="NZ_VFIP01000012.1"/>
</dbReference>
<name>A0A5C5Q0Q3_9PSED</name>
<feature type="transmembrane region" description="Helical" evidence="1">
    <location>
        <begin position="54"/>
        <end position="80"/>
    </location>
</feature>
<dbReference type="PROSITE" id="PS51257">
    <property type="entry name" value="PROKAR_LIPOPROTEIN"/>
    <property type="match status" value="1"/>
</dbReference>
<evidence type="ECO:0000313" key="3">
    <source>
        <dbReference type="Proteomes" id="UP000317901"/>
    </source>
</evidence>
<dbReference type="Proteomes" id="UP000317901">
    <property type="component" value="Unassembled WGS sequence"/>
</dbReference>
<proteinExistence type="predicted"/>
<evidence type="ECO:0000256" key="1">
    <source>
        <dbReference type="SAM" id="Phobius"/>
    </source>
</evidence>
<dbReference type="AlphaFoldDB" id="A0A5C5Q0Q3"/>
<dbReference type="EMBL" id="VFIP01000012">
    <property type="protein sequence ID" value="TWR96358.1"/>
    <property type="molecule type" value="Genomic_DNA"/>
</dbReference>
<comment type="caution">
    <text evidence="2">The sequence shown here is derived from an EMBL/GenBank/DDBJ whole genome shotgun (WGS) entry which is preliminary data.</text>
</comment>
<feature type="transmembrane region" description="Helical" evidence="1">
    <location>
        <begin position="12"/>
        <end position="34"/>
    </location>
</feature>
<gene>
    <name evidence="2" type="ORF">FJD37_08510</name>
</gene>